<dbReference type="PANTHER" id="PTHR11961">
    <property type="entry name" value="CYTOCHROME C"/>
    <property type="match status" value="1"/>
</dbReference>
<reference evidence="13 14" key="1">
    <citation type="journal article" date="2014" name="Int. J. Syst. Evol. Microbiol.">
        <title>Celeribacter indicus sp. nov., a polycyclic aromatic hydrocarbon-degrading bacterium from deep-sea sediment and reclassification of Huaishuia halophila as Celeribacter halophilus comb. nov.</title>
        <authorList>
            <person name="Lai Q."/>
            <person name="Cao J."/>
            <person name="Yuan J."/>
            <person name="Li F."/>
            <person name="Shao Z."/>
        </authorList>
    </citation>
    <scope>NUCLEOTIDE SEQUENCE [LARGE SCALE GENOMIC DNA]</scope>
    <source>
        <strain evidence="13">P73</strain>
    </source>
</reference>
<evidence type="ECO:0000256" key="1">
    <source>
        <dbReference type="ARBA" id="ARBA00004162"/>
    </source>
</evidence>
<dbReference type="InterPro" id="IPR009056">
    <property type="entry name" value="Cyt_c-like_dom"/>
</dbReference>
<dbReference type="OrthoDB" id="9805828at2"/>
<dbReference type="AlphaFoldDB" id="A0A0B5E681"/>
<dbReference type="Proteomes" id="UP000031521">
    <property type="component" value="Chromosome"/>
</dbReference>
<dbReference type="GO" id="GO:0005886">
    <property type="term" value="C:plasma membrane"/>
    <property type="evidence" value="ECO:0007669"/>
    <property type="project" value="UniProtKB-SubCell"/>
</dbReference>
<dbReference type="RefSeq" id="WP_043871110.1">
    <property type="nucleotide sequence ID" value="NZ_CP004393.1"/>
</dbReference>
<evidence type="ECO:0000256" key="7">
    <source>
        <dbReference type="ARBA" id="ARBA00022982"/>
    </source>
</evidence>
<dbReference type="GO" id="GO:0046872">
    <property type="term" value="F:metal ion binding"/>
    <property type="evidence" value="ECO:0007669"/>
    <property type="project" value="UniProtKB-KW"/>
</dbReference>
<dbReference type="InterPro" id="IPR036909">
    <property type="entry name" value="Cyt_c-like_dom_sf"/>
</dbReference>
<dbReference type="PRINTS" id="PR00604">
    <property type="entry name" value="CYTCHRMECIAB"/>
</dbReference>
<dbReference type="STRING" id="1208324.P73_4205"/>
<dbReference type="Pfam" id="PF00034">
    <property type="entry name" value="Cytochrom_C"/>
    <property type="match status" value="1"/>
</dbReference>
<evidence type="ECO:0000256" key="8">
    <source>
        <dbReference type="ARBA" id="ARBA00022989"/>
    </source>
</evidence>
<evidence type="ECO:0000256" key="11">
    <source>
        <dbReference type="PROSITE-ProRule" id="PRU00433"/>
    </source>
</evidence>
<dbReference type="InterPro" id="IPR002327">
    <property type="entry name" value="Cyt_c_1A/1B"/>
</dbReference>
<evidence type="ECO:0000256" key="9">
    <source>
        <dbReference type="ARBA" id="ARBA00023004"/>
    </source>
</evidence>
<evidence type="ECO:0000256" key="3">
    <source>
        <dbReference type="ARBA" id="ARBA00022475"/>
    </source>
</evidence>
<keyword evidence="9 11" id="KW-0408">Iron</keyword>
<dbReference type="Gene3D" id="1.10.760.10">
    <property type="entry name" value="Cytochrome c-like domain"/>
    <property type="match status" value="1"/>
</dbReference>
<comment type="subcellular location">
    <subcellularLocation>
        <location evidence="1">Cell membrane</location>
        <topology evidence="1">Single-pass membrane protein</topology>
    </subcellularLocation>
</comment>
<keyword evidence="5" id="KW-0812">Transmembrane</keyword>
<keyword evidence="14" id="KW-1185">Reference proteome</keyword>
<sequence>MFDTMTLTKTVGGVCGTLLIFLLGNWAADSIYAMDATGHDGETVQAYVIPTEEGEEAPAEEEAEVSFEELLASADASAGEKVFNKCRACHKLDGSNGTGPHLDGVVMRAVASVDGFAYSDGMVSHGGDWTPDALNEFLADPKGIVPGTKMSFAGLNKIEDRADVVAYLQSLGG</sequence>
<dbReference type="SUPFAM" id="SSF46626">
    <property type="entry name" value="Cytochrome c"/>
    <property type="match status" value="1"/>
</dbReference>
<proteinExistence type="predicted"/>
<evidence type="ECO:0000313" key="13">
    <source>
        <dbReference type="EMBL" id="AJE48920.1"/>
    </source>
</evidence>
<keyword evidence="6 11" id="KW-0479">Metal-binding</keyword>
<dbReference type="EMBL" id="CP004393">
    <property type="protein sequence ID" value="AJE48920.1"/>
    <property type="molecule type" value="Genomic_DNA"/>
</dbReference>
<keyword evidence="3" id="KW-1003">Cell membrane</keyword>
<evidence type="ECO:0000256" key="2">
    <source>
        <dbReference type="ARBA" id="ARBA00022448"/>
    </source>
</evidence>
<dbReference type="HOGENOM" id="CLU_060944_4_0_5"/>
<dbReference type="PROSITE" id="PS51007">
    <property type="entry name" value="CYTC"/>
    <property type="match status" value="1"/>
</dbReference>
<protein>
    <submittedName>
        <fullName evidence="13">Cytochrome c, class I</fullName>
    </submittedName>
</protein>
<keyword evidence="8" id="KW-1133">Transmembrane helix</keyword>
<evidence type="ECO:0000256" key="4">
    <source>
        <dbReference type="ARBA" id="ARBA00022617"/>
    </source>
</evidence>
<keyword evidence="2" id="KW-0813">Transport</keyword>
<keyword evidence="10" id="KW-0472">Membrane</keyword>
<dbReference type="KEGG" id="cid:P73_4205"/>
<organism evidence="13 14">
    <name type="scientific">Celeribacter indicus</name>
    <dbReference type="NCBI Taxonomy" id="1208324"/>
    <lineage>
        <taxon>Bacteria</taxon>
        <taxon>Pseudomonadati</taxon>
        <taxon>Pseudomonadota</taxon>
        <taxon>Alphaproteobacteria</taxon>
        <taxon>Rhodobacterales</taxon>
        <taxon>Roseobacteraceae</taxon>
        <taxon>Celeribacter</taxon>
    </lineage>
</organism>
<evidence type="ECO:0000256" key="5">
    <source>
        <dbReference type="ARBA" id="ARBA00022692"/>
    </source>
</evidence>
<feature type="domain" description="Cytochrome c" evidence="12">
    <location>
        <begin position="74"/>
        <end position="172"/>
    </location>
</feature>
<accession>A0A0B5E681</accession>
<gene>
    <name evidence="13" type="ORF">P73_4205</name>
</gene>
<name>A0A0B5E681_9RHOB</name>
<keyword evidence="4 11" id="KW-0349">Heme</keyword>
<dbReference type="GO" id="GO:0020037">
    <property type="term" value="F:heme binding"/>
    <property type="evidence" value="ECO:0007669"/>
    <property type="project" value="InterPro"/>
</dbReference>
<dbReference type="GO" id="GO:0009055">
    <property type="term" value="F:electron transfer activity"/>
    <property type="evidence" value="ECO:0007669"/>
    <property type="project" value="InterPro"/>
</dbReference>
<keyword evidence="7" id="KW-0249">Electron transport</keyword>
<evidence type="ECO:0000256" key="10">
    <source>
        <dbReference type="ARBA" id="ARBA00023136"/>
    </source>
</evidence>
<dbReference type="FunFam" id="1.10.760.10:FF:000026">
    <property type="entry name" value="Cytochrome C, membrane-bound"/>
    <property type="match status" value="1"/>
</dbReference>
<evidence type="ECO:0000313" key="14">
    <source>
        <dbReference type="Proteomes" id="UP000031521"/>
    </source>
</evidence>
<evidence type="ECO:0000259" key="12">
    <source>
        <dbReference type="PROSITE" id="PS51007"/>
    </source>
</evidence>
<evidence type="ECO:0000256" key="6">
    <source>
        <dbReference type="ARBA" id="ARBA00022723"/>
    </source>
</evidence>